<dbReference type="Proteomes" id="UP000011715">
    <property type="component" value="Unassembled WGS sequence"/>
</dbReference>
<accession>A0A0C4DS34</accession>
<keyword evidence="5" id="KW-1185">Reference proteome</keyword>
<dbReference type="GO" id="GO:0005737">
    <property type="term" value="C:cytoplasm"/>
    <property type="evidence" value="ECO:0007669"/>
    <property type="project" value="TreeGrafter"/>
</dbReference>
<name>A0A0C4DS34_MAGP6</name>
<dbReference type="InterPro" id="IPR029071">
    <property type="entry name" value="Ubiquitin-like_domsf"/>
</dbReference>
<dbReference type="VEuPathDB" id="FungiDB:MAPG_02707"/>
<feature type="compositionally biased region" description="Low complexity" evidence="1">
    <location>
        <begin position="230"/>
        <end position="240"/>
    </location>
</feature>
<feature type="compositionally biased region" description="Low complexity" evidence="1">
    <location>
        <begin position="485"/>
        <end position="501"/>
    </location>
</feature>
<reference evidence="3" key="2">
    <citation type="submission" date="2010-05" db="EMBL/GenBank/DDBJ databases">
        <title>The Genome Sequence of Magnaporthe poae strain ATCC 64411.</title>
        <authorList>
            <consortium name="The Broad Institute Genome Sequencing Platform"/>
            <consortium name="Broad Institute Genome Sequencing Center for Infectious Disease"/>
            <person name="Ma L.-J."/>
            <person name="Dead R."/>
            <person name="Young S."/>
            <person name="Zeng Q."/>
            <person name="Koehrsen M."/>
            <person name="Alvarado L."/>
            <person name="Berlin A."/>
            <person name="Chapman S.B."/>
            <person name="Chen Z."/>
            <person name="Freedman E."/>
            <person name="Gellesch M."/>
            <person name="Goldberg J."/>
            <person name="Griggs A."/>
            <person name="Gujja S."/>
            <person name="Heilman E.R."/>
            <person name="Heiman D."/>
            <person name="Hepburn T."/>
            <person name="Howarth C."/>
            <person name="Jen D."/>
            <person name="Larson L."/>
            <person name="Mehta T."/>
            <person name="Neiman D."/>
            <person name="Pearson M."/>
            <person name="Roberts A."/>
            <person name="Saif S."/>
            <person name="Shea T."/>
            <person name="Shenoy N."/>
            <person name="Sisk P."/>
            <person name="Stolte C."/>
            <person name="Sykes S."/>
            <person name="Walk T."/>
            <person name="White J."/>
            <person name="Yandava C."/>
            <person name="Haas B."/>
            <person name="Nusbaum C."/>
            <person name="Birren B."/>
        </authorList>
    </citation>
    <scope>NUCLEOTIDE SEQUENCE</scope>
    <source>
        <strain evidence="3">ATCC 64411</strain>
    </source>
</reference>
<evidence type="ECO:0000256" key="1">
    <source>
        <dbReference type="SAM" id="MobiDB-lite"/>
    </source>
</evidence>
<dbReference type="InterPro" id="IPR021569">
    <property type="entry name" value="TUG-UBL1"/>
</dbReference>
<dbReference type="STRING" id="644358.A0A0C4DS34"/>
<proteinExistence type="predicted"/>
<feature type="compositionally biased region" description="Polar residues" evidence="1">
    <location>
        <begin position="241"/>
        <end position="257"/>
    </location>
</feature>
<organism evidence="4 5">
    <name type="scientific">Magnaporthiopsis poae (strain ATCC 64411 / 73-15)</name>
    <name type="common">Kentucky bluegrass fungus</name>
    <name type="synonym">Magnaporthe poae</name>
    <dbReference type="NCBI Taxonomy" id="644358"/>
    <lineage>
        <taxon>Eukaryota</taxon>
        <taxon>Fungi</taxon>
        <taxon>Dikarya</taxon>
        <taxon>Ascomycota</taxon>
        <taxon>Pezizomycotina</taxon>
        <taxon>Sordariomycetes</taxon>
        <taxon>Sordariomycetidae</taxon>
        <taxon>Magnaporthales</taxon>
        <taxon>Magnaporthaceae</taxon>
        <taxon>Magnaporthiopsis</taxon>
    </lineage>
</organism>
<dbReference type="Gene3D" id="3.10.20.90">
    <property type="entry name" value="Phosphatidylinositol 3-kinase Catalytic Subunit, Chain A, domain 1"/>
    <property type="match status" value="1"/>
</dbReference>
<protein>
    <recommendedName>
        <fullName evidence="2">TUG ubiquitin-like domain-containing protein</fullName>
    </recommendedName>
</protein>
<evidence type="ECO:0000313" key="4">
    <source>
        <dbReference type="EnsemblFungi" id="MAPG_02707T0"/>
    </source>
</evidence>
<sequence>MSMSVVVISTDFRRATVKVGPGTFLIDVLEEACKKLSIRSDKYMLKHNNRQLELSNQVRAYNLTPGAKLELVVKSNSPSIITVALKLPETEAAGIPNGRLVEKFRSDTTLWKMLRHFESGASTSTAGAPAPGPKRQFNFTARAIPQAIGGSGSGQLYHEGPVLLVVGREISSLADFQKTLSQLGISGNVLMSLSFRQSGFTLHEAMQQIEQFFAEPEPTESSAPAPPVPAEKSASSASAPDQTSAPQQPEPQVSQPTEDLIDLGDDTAPRPAPPAVMDSGTDGAQDHAGPGRAVQIFAAPSSATPAAALTQDPDAAYEPTIAHAQLHQQRLQANSHNKRLPSDKEIAERAAAEAAKVAAVKEVSIKVRFPDNTSAQWTFGPGDDAAAVYAEVRSVMEDPSQPFKLVSPASKRGEFQDARGAGHNLVRDHRLEGRVVATVVWADGVPQAVRKAPFLRGEAARLAQQIPVPVVPAEVPDEEVKDDAAPASQSSSRGESRSSPGLKMPKWMKLGKK</sequence>
<dbReference type="EMBL" id="GL876967">
    <property type="protein sequence ID" value="KLU83654.1"/>
    <property type="molecule type" value="Genomic_DNA"/>
</dbReference>
<dbReference type="EMBL" id="ADBL01000661">
    <property type="status" value="NOT_ANNOTATED_CDS"/>
    <property type="molecule type" value="Genomic_DNA"/>
</dbReference>
<dbReference type="GO" id="GO:0006886">
    <property type="term" value="P:intracellular protein transport"/>
    <property type="evidence" value="ECO:0007669"/>
    <property type="project" value="TreeGrafter"/>
</dbReference>
<evidence type="ECO:0000313" key="5">
    <source>
        <dbReference type="Proteomes" id="UP000011715"/>
    </source>
</evidence>
<reference evidence="4" key="4">
    <citation type="journal article" date="2015" name="G3 (Bethesda)">
        <title>Genome sequences of three phytopathogenic species of the Magnaporthaceae family of fungi.</title>
        <authorList>
            <person name="Okagaki L.H."/>
            <person name="Nunes C.C."/>
            <person name="Sailsbery J."/>
            <person name="Clay B."/>
            <person name="Brown D."/>
            <person name="John T."/>
            <person name="Oh Y."/>
            <person name="Young N."/>
            <person name="Fitzgerald M."/>
            <person name="Haas B.J."/>
            <person name="Zeng Q."/>
            <person name="Young S."/>
            <person name="Adiconis X."/>
            <person name="Fan L."/>
            <person name="Levin J.Z."/>
            <person name="Mitchell T.K."/>
            <person name="Okubara P.A."/>
            <person name="Farman M.L."/>
            <person name="Kohn L.M."/>
            <person name="Birren B."/>
            <person name="Ma L.-J."/>
            <person name="Dean R.A."/>
        </authorList>
    </citation>
    <scope>NUCLEOTIDE SEQUENCE</scope>
    <source>
        <strain evidence="4">ATCC 64411 / 73-15</strain>
    </source>
</reference>
<dbReference type="GO" id="GO:0005634">
    <property type="term" value="C:nucleus"/>
    <property type="evidence" value="ECO:0007669"/>
    <property type="project" value="TreeGrafter"/>
</dbReference>
<gene>
    <name evidence="3" type="ORF">MAPG_02707</name>
</gene>
<reference evidence="3" key="3">
    <citation type="submission" date="2011-03" db="EMBL/GenBank/DDBJ databases">
        <title>Annotation of Magnaporthe poae ATCC 64411.</title>
        <authorList>
            <person name="Ma L.-J."/>
            <person name="Dead R."/>
            <person name="Young S.K."/>
            <person name="Zeng Q."/>
            <person name="Gargeya S."/>
            <person name="Fitzgerald M."/>
            <person name="Haas B."/>
            <person name="Abouelleil A."/>
            <person name="Alvarado L."/>
            <person name="Arachchi H.M."/>
            <person name="Berlin A."/>
            <person name="Brown A."/>
            <person name="Chapman S.B."/>
            <person name="Chen Z."/>
            <person name="Dunbar C."/>
            <person name="Freedman E."/>
            <person name="Gearin G."/>
            <person name="Gellesch M."/>
            <person name="Goldberg J."/>
            <person name="Griggs A."/>
            <person name="Gujja S."/>
            <person name="Heiman D."/>
            <person name="Howarth C."/>
            <person name="Larson L."/>
            <person name="Lui A."/>
            <person name="MacDonald P.J.P."/>
            <person name="Mehta T."/>
            <person name="Montmayeur A."/>
            <person name="Murphy C."/>
            <person name="Neiman D."/>
            <person name="Pearson M."/>
            <person name="Priest M."/>
            <person name="Roberts A."/>
            <person name="Saif S."/>
            <person name="Shea T."/>
            <person name="Shenoy N."/>
            <person name="Sisk P."/>
            <person name="Stolte C."/>
            <person name="Sykes S."/>
            <person name="Yandava C."/>
            <person name="Wortman J."/>
            <person name="Nusbaum C."/>
            <person name="Birren B."/>
        </authorList>
    </citation>
    <scope>NUCLEOTIDE SEQUENCE</scope>
    <source>
        <strain evidence="3">ATCC 64411</strain>
    </source>
</reference>
<evidence type="ECO:0000259" key="2">
    <source>
        <dbReference type="Pfam" id="PF11470"/>
    </source>
</evidence>
<evidence type="ECO:0000313" key="3">
    <source>
        <dbReference type="EMBL" id="KLU83654.1"/>
    </source>
</evidence>
<dbReference type="PANTHER" id="PTHR46467">
    <property type="entry name" value="TETHER CONTAINING UBX DOMAIN FOR GLUT4"/>
    <property type="match status" value="1"/>
</dbReference>
<feature type="region of interest" description="Disordered" evidence="1">
    <location>
        <begin position="466"/>
        <end position="513"/>
    </location>
</feature>
<dbReference type="CDD" id="cd16105">
    <property type="entry name" value="Ubl_ASPSCR1_like"/>
    <property type="match status" value="1"/>
</dbReference>
<dbReference type="eggNOG" id="KOG2699">
    <property type="taxonomic scope" value="Eukaryota"/>
</dbReference>
<dbReference type="GO" id="GO:0012506">
    <property type="term" value="C:vesicle membrane"/>
    <property type="evidence" value="ECO:0007669"/>
    <property type="project" value="TreeGrafter"/>
</dbReference>
<dbReference type="AlphaFoldDB" id="A0A0C4DS34"/>
<reference evidence="4" key="5">
    <citation type="submission" date="2015-06" db="UniProtKB">
        <authorList>
            <consortium name="EnsemblFungi"/>
        </authorList>
    </citation>
    <scope>IDENTIFICATION</scope>
    <source>
        <strain evidence="4">ATCC 64411</strain>
    </source>
</reference>
<dbReference type="OrthoDB" id="440781at2759"/>
<dbReference type="SUPFAM" id="SSF54236">
    <property type="entry name" value="Ubiquitin-like"/>
    <property type="match status" value="2"/>
</dbReference>
<feature type="domain" description="TUG ubiquitin-like" evidence="2">
    <location>
        <begin position="8"/>
        <end position="71"/>
    </location>
</feature>
<feature type="region of interest" description="Disordered" evidence="1">
    <location>
        <begin position="215"/>
        <end position="289"/>
    </location>
</feature>
<dbReference type="EnsemblFungi" id="MAPG_02707T0">
    <property type="protein sequence ID" value="MAPG_02707T0"/>
    <property type="gene ID" value="MAPG_02707"/>
</dbReference>
<dbReference type="OMA" id="APKYDWG"/>
<reference evidence="5" key="1">
    <citation type="submission" date="2010-05" db="EMBL/GenBank/DDBJ databases">
        <title>The genome sequence of Magnaporthe poae strain ATCC 64411.</title>
        <authorList>
            <person name="Ma L.-J."/>
            <person name="Dead R."/>
            <person name="Young S."/>
            <person name="Zeng Q."/>
            <person name="Koehrsen M."/>
            <person name="Alvarado L."/>
            <person name="Berlin A."/>
            <person name="Chapman S.B."/>
            <person name="Chen Z."/>
            <person name="Freedman E."/>
            <person name="Gellesch M."/>
            <person name="Goldberg J."/>
            <person name="Griggs A."/>
            <person name="Gujja S."/>
            <person name="Heilman E.R."/>
            <person name="Heiman D."/>
            <person name="Hepburn T."/>
            <person name="Howarth C."/>
            <person name="Jen D."/>
            <person name="Larson L."/>
            <person name="Mehta T."/>
            <person name="Neiman D."/>
            <person name="Pearson M."/>
            <person name="Roberts A."/>
            <person name="Saif S."/>
            <person name="Shea T."/>
            <person name="Shenoy N."/>
            <person name="Sisk P."/>
            <person name="Stolte C."/>
            <person name="Sykes S."/>
            <person name="Walk T."/>
            <person name="White J."/>
            <person name="Yandava C."/>
            <person name="Haas B."/>
            <person name="Nusbaum C."/>
            <person name="Birren B."/>
        </authorList>
    </citation>
    <scope>NUCLEOTIDE SEQUENCE [LARGE SCALE GENOMIC DNA]</scope>
    <source>
        <strain evidence="5">ATCC 64411 / 73-15</strain>
    </source>
</reference>
<dbReference type="Pfam" id="PF11470">
    <property type="entry name" value="TUG-UBL1"/>
    <property type="match status" value="1"/>
</dbReference>
<dbReference type="PANTHER" id="PTHR46467:SF1">
    <property type="entry name" value="TETHER CONTAINING UBX DOMAIN FOR GLUT4"/>
    <property type="match status" value="1"/>
</dbReference>